<dbReference type="AlphaFoldDB" id="A0AA34TP99"/>
<dbReference type="Proteomes" id="UP000194136">
    <property type="component" value="Chromosome 1"/>
</dbReference>
<accession>A0AA34TP99</accession>
<dbReference type="RefSeq" id="WP_086048993.1">
    <property type="nucleotide sequence ID" value="NZ_CP017916.1"/>
</dbReference>
<protein>
    <submittedName>
        <fullName evidence="1">Uncharacterized protein</fullName>
    </submittedName>
</protein>
<evidence type="ECO:0000313" key="2">
    <source>
        <dbReference type="Proteomes" id="UP000194136"/>
    </source>
</evidence>
<organism evidence="1 2">
    <name type="scientific">Vibrio syngnathi</name>
    <dbReference type="NCBI Taxonomy" id="3034029"/>
    <lineage>
        <taxon>Bacteria</taxon>
        <taxon>Pseudomonadati</taxon>
        <taxon>Pseudomonadota</taxon>
        <taxon>Gammaproteobacteria</taxon>
        <taxon>Vibrionales</taxon>
        <taxon>Vibrionaceae</taxon>
        <taxon>Vibrio</taxon>
    </lineage>
</organism>
<dbReference type="KEGG" id="vsy:K08M4_08960"/>
<dbReference type="EMBL" id="CP017916">
    <property type="protein sequence ID" value="ARP37658.1"/>
    <property type="molecule type" value="Genomic_DNA"/>
</dbReference>
<dbReference type="InterPro" id="IPR029045">
    <property type="entry name" value="ClpP/crotonase-like_dom_sf"/>
</dbReference>
<proteinExistence type="predicted"/>
<evidence type="ECO:0000313" key="1">
    <source>
        <dbReference type="EMBL" id="ARP37658.1"/>
    </source>
</evidence>
<sequence>MLKKLLLATLFLNGCASVDYDSVYYSKCDASLEGERSLTFYVKGDTAILSGVVCSGSPDAFEDMLNQNPQVTMLEFKNINGSADDEANTELGLMVREAGMNSYIGSSGLIASGGTDLFLAGVKRTVEQGAKIGVHSWSSSDGLNGSLLPKNHFEHERYLGYYETLNIDSSFYWYTLEAAKPEGMHYMSREELVQYGVIKQ</sequence>
<dbReference type="SUPFAM" id="SSF52096">
    <property type="entry name" value="ClpP/crotonase"/>
    <property type="match status" value="1"/>
</dbReference>
<keyword evidence="2" id="KW-1185">Reference proteome</keyword>
<name>A0AA34TP99_9VIBR</name>
<reference evidence="1 2" key="1">
    <citation type="submission" date="2016-10" db="EMBL/GenBank/DDBJ databases">
        <title>The High Quality Genome of Vibrio splendidus K08M4.</title>
        <authorList>
            <person name="Wendling C."/>
            <person name="Chibani C.M."/>
            <person name="Hertel R."/>
            <person name="Sproer C."/>
            <person name="Bunk B."/>
            <person name="Overmann J."/>
            <person name="Roth O."/>
            <person name="Liesegang H."/>
        </authorList>
    </citation>
    <scope>NUCLEOTIDE SEQUENCE [LARGE SCALE GENOMIC DNA]</scope>
    <source>
        <strain evidence="1 2">K08M4</strain>
    </source>
</reference>
<gene>
    <name evidence="1" type="ORF">K08M4_08960</name>
</gene>